<protein>
    <submittedName>
        <fullName evidence="3">Uncharacterized protein</fullName>
    </submittedName>
</protein>
<feature type="region of interest" description="Disordered" evidence="1">
    <location>
        <begin position="393"/>
        <end position="462"/>
    </location>
</feature>
<keyword evidence="2" id="KW-0472">Membrane</keyword>
<evidence type="ECO:0000256" key="1">
    <source>
        <dbReference type="SAM" id="MobiDB-lite"/>
    </source>
</evidence>
<feature type="compositionally biased region" description="Polar residues" evidence="1">
    <location>
        <begin position="412"/>
        <end position="423"/>
    </location>
</feature>
<feature type="compositionally biased region" description="Pro residues" evidence="1">
    <location>
        <begin position="220"/>
        <end position="235"/>
    </location>
</feature>
<feature type="region of interest" description="Disordered" evidence="1">
    <location>
        <begin position="289"/>
        <end position="311"/>
    </location>
</feature>
<dbReference type="EMBL" id="MU839827">
    <property type="protein sequence ID" value="KAK1760691.1"/>
    <property type="molecule type" value="Genomic_DNA"/>
</dbReference>
<keyword evidence="2" id="KW-1133">Transmembrane helix</keyword>
<evidence type="ECO:0000256" key="2">
    <source>
        <dbReference type="SAM" id="Phobius"/>
    </source>
</evidence>
<feature type="compositionally biased region" description="Gly residues" evidence="1">
    <location>
        <begin position="292"/>
        <end position="308"/>
    </location>
</feature>
<sequence length="462" mass="47239">MTNHARGSSLVQARNNNHRHFHSNPLPRHAHPDSDGAGNHIRSPPEPNKLHNRQVVVVQTVSVVHIIDDQGAIIGYSTLLPDPVTQLADSPAALTAGLSALDIPVPSPTLPGDVLPSSEATAPAGSPLPSLLSSLLSSETLTSAPSSESSAFPTLSGGFNSTRPPTFFSNSTVLYSNSTRSSSSTHQSSTFDPSSITATVFVVPTDSAGGAGGNPNANGLPPPPPSPAPSDPAPPSSGGLTPAAQSAVIGGVVGSVAGIALIALFLMFLLKWKKGHRSGLLLLGDGDSAVGRGLGSSPGPKSGGGGGMAERSVPFAVPSALASLTGQKKALEAGPRQAPMEEKGFYRVSGRKLVSVLQSGGDGYSDPHASVMSGTSDYRQSVAFFGSGPLQRLQLGSPMRPESGVPIIRSGPNRTPQQAQTPFSDDPRPVTPPTINPLGRSLTSLAGSADSRNSNPRFTENM</sequence>
<feature type="compositionally biased region" description="Polar residues" evidence="1">
    <location>
        <begin position="441"/>
        <end position="462"/>
    </location>
</feature>
<comment type="caution">
    <text evidence="3">The sequence shown here is derived from an EMBL/GenBank/DDBJ whole genome shotgun (WGS) entry which is preliminary data.</text>
</comment>
<name>A0AAJ0F9W6_9PEZI</name>
<reference evidence="3" key="1">
    <citation type="submission" date="2023-06" db="EMBL/GenBank/DDBJ databases">
        <title>Genome-scale phylogeny and comparative genomics of the fungal order Sordariales.</title>
        <authorList>
            <consortium name="Lawrence Berkeley National Laboratory"/>
            <person name="Hensen N."/>
            <person name="Bonometti L."/>
            <person name="Westerberg I."/>
            <person name="Brannstrom I.O."/>
            <person name="Guillou S."/>
            <person name="Cros-Aarteil S."/>
            <person name="Calhoun S."/>
            <person name="Haridas S."/>
            <person name="Kuo A."/>
            <person name="Mondo S."/>
            <person name="Pangilinan J."/>
            <person name="Riley R."/>
            <person name="Labutti K."/>
            <person name="Andreopoulos B."/>
            <person name="Lipzen A."/>
            <person name="Chen C."/>
            <person name="Yanf M."/>
            <person name="Daum C."/>
            <person name="Ng V."/>
            <person name="Clum A."/>
            <person name="Steindorff A."/>
            <person name="Ohm R."/>
            <person name="Martin F."/>
            <person name="Silar P."/>
            <person name="Natvig D."/>
            <person name="Lalanne C."/>
            <person name="Gautier V."/>
            <person name="Ament-Velasquez S.L."/>
            <person name="Kruys A."/>
            <person name="Hutchinson M.I."/>
            <person name="Powell A.J."/>
            <person name="Barry K."/>
            <person name="Miller A.N."/>
            <person name="Grigoriev I.V."/>
            <person name="Debuchy R."/>
            <person name="Gladieux P."/>
            <person name="Thoren M.H."/>
            <person name="Johannesson H."/>
        </authorList>
    </citation>
    <scope>NUCLEOTIDE SEQUENCE</scope>
    <source>
        <strain evidence="3">PSN4</strain>
    </source>
</reference>
<evidence type="ECO:0000313" key="3">
    <source>
        <dbReference type="EMBL" id="KAK1760691.1"/>
    </source>
</evidence>
<feature type="transmembrane region" description="Helical" evidence="2">
    <location>
        <begin position="247"/>
        <end position="270"/>
    </location>
</feature>
<feature type="region of interest" description="Disordered" evidence="1">
    <location>
        <begin position="18"/>
        <end position="51"/>
    </location>
</feature>
<organism evidence="3 4">
    <name type="scientific">Echria macrotheca</name>
    <dbReference type="NCBI Taxonomy" id="438768"/>
    <lineage>
        <taxon>Eukaryota</taxon>
        <taxon>Fungi</taxon>
        <taxon>Dikarya</taxon>
        <taxon>Ascomycota</taxon>
        <taxon>Pezizomycotina</taxon>
        <taxon>Sordariomycetes</taxon>
        <taxon>Sordariomycetidae</taxon>
        <taxon>Sordariales</taxon>
        <taxon>Schizotheciaceae</taxon>
        <taxon>Echria</taxon>
    </lineage>
</organism>
<dbReference type="Proteomes" id="UP001239445">
    <property type="component" value="Unassembled WGS sequence"/>
</dbReference>
<keyword evidence="2" id="KW-0812">Transmembrane</keyword>
<proteinExistence type="predicted"/>
<evidence type="ECO:0000313" key="4">
    <source>
        <dbReference type="Proteomes" id="UP001239445"/>
    </source>
</evidence>
<feature type="region of interest" description="Disordered" evidence="1">
    <location>
        <begin position="204"/>
        <end position="242"/>
    </location>
</feature>
<dbReference type="AlphaFoldDB" id="A0AAJ0F9W6"/>
<gene>
    <name evidence="3" type="ORF">QBC47DRAFT_12212</name>
</gene>
<keyword evidence="4" id="KW-1185">Reference proteome</keyword>
<accession>A0AAJ0F9W6</accession>